<dbReference type="PANTHER" id="PTHR39664">
    <property type="match status" value="1"/>
</dbReference>
<evidence type="ECO:0000259" key="1">
    <source>
        <dbReference type="Pfam" id="PF01850"/>
    </source>
</evidence>
<proteinExistence type="predicted"/>
<organism evidence="2 3">
    <name type="scientific">Sphingomonas suaedae</name>
    <dbReference type="NCBI Taxonomy" id="2599297"/>
    <lineage>
        <taxon>Bacteria</taxon>
        <taxon>Pseudomonadati</taxon>
        <taxon>Pseudomonadota</taxon>
        <taxon>Alphaproteobacteria</taxon>
        <taxon>Sphingomonadales</taxon>
        <taxon>Sphingomonadaceae</taxon>
        <taxon>Sphingomonas</taxon>
    </lineage>
</organism>
<dbReference type="KEGG" id="ssua:FPZ54_04355"/>
<protein>
    <submittedName>
        <fullName evidence="2">Type II toxin-antitoxin system VapC family toxin</fullName>
    </submittedName>
</protein>
<dbReference type="PANTHER" id="PTHR39664:SF2">
    <property type="entry name" value="NUCLEIC ACID-BINDING PROTEIN, CONTAINING PIN DOMAIN-RELATED"/>
    <property type="match status" value="1"/>
</dbReference>
<feature type="domain" description="PIN" evidence="1">
    <location>
        <begin position="4"/>
        <end position="116"/>
    </location>
</feature>
<dbReference type="InterPro" id="IPR002716">
    <property type="entry name" value="PIN_dom"/>
</dbReference>
<dbReference type="RefSeq" id="WP_145845295.1">
    <property type="nucleotide sequence ID" value="NZ_CP042239.1"/>
</dbReference>
<sequence>MRAVDTNVLARFLLRDDERQHLLSRALLEASAVFVPITVALELEWVLRSYDLPRAQVVRTIRDLMGLPNVIFEDSDRLREALSLVDGGADFADAFHLVRCGGCTDFVTFDKALAATAPDRVTLLTA</sequence>
<evidence type="ECO:0000313" key="2">
    <source>
        <dbReference type="EMBL" id="QDX25334.1"/>
    </source>
</evidence>
<dbReference type="CDD" id="cd18683">
    <property type="entry name" value="PIN_VapC-like"/>
    <property type="match status" value="1"/>
</dbReference>
<gene>
    <name evidence="2" type="ORF">FPZ54_04355</name>
</gene>
<dbReference type="Gene3D" id="3.40.50.1010">
    <property type="entry name" value="5'-nuclease"/>
    <property type="match status" value="1"/>
</dbReference>
<dbReference type="SUPFAM" id="SSF88723">
    <property type="entry name" value="PIN domain-like"/>
    <property type="match status" value="1"/>
</dbReference>
<dbReference type="OrthoDB" id="3175275at2"/>
<dbReference type="AlphaFoldDB" id="A0A518RD63"/>
<evidence type="ECO:0000313" key="3">
    <source>
        <dbReference type="Proteomes" id="UP000318055"/>
    </source>
</evidence>
<reference evidence="2 3" key="1">
    <citation type="submission" date="2019-07" db="EMBL/GenBank/DDBJ databases">
        <title>Sphingomonas alkalisoli sp. nov., isolated from rhizosphere soil of Suaedae salsa.</title>
        <authorList>
            <person name="Zhang H."/>
            <person name="Xu L."/>
            <person name="Zhang J.-X."/>
            <person name="Sun J.-Q."/>
        </authorList>
    </citation>
    <scope>NUCLEOTIDE SEQUENCE [LARGE SCALE GENOMIC DNA]</scope>
    <source>
        <strain evidence="2 3">XS-10</strain>
    </source>
</reference>
<keyword evidence="3" id="KW-1185">Reference proteome</keyword>
<dbReference type="EMBL" id="CP042239">
    <property type="protein sequence ID" value="QDX25334.1"/>
    <property type="molecule type" value="Genomic_DNA"/>
</dbReference>
<name>A0A518RD63_9SPHN</name>
<dbReference type="InterPro" id="IPR029060">
    <property type="entry name" value="PIN-like_dom_sf"/>
</dbReference>
<accession>A0A518RD63</accession>
<dbReference type="Proteomes" id="UP000318055">
    <property type="component" value="Chromosome"/>
</dbReference>
<dbReference type="Pfam" id="PF01850">
    <property type="entry name" value="PIN"/>
    <property type="match status" value="1"/>
</dbReference>